<evidence type="ECO:0000256" key="4">
    <source>
        <dbReference type="ARBA" id="ARBA00023027"/>
    </source>
</evidence>
<sequence>MSSKEKEKIDVPKELTSGYAQTQSETLAVESKSEELFIGIPREITLQEKRVAIVPSGVHTLSTRGHRVLVETQAGASSNFTDHDFSECGAEIAYSAQEVYRRARVIIKVAPPTLDEIEMMQEGSILISPLQLPIINAEYLYRLKHKRIIALAMEYMQDDEGSFPIVRIMSEMAGISAIQTAAELLSTSHGGPGILLGGISGVPSAKVVILGGGVVAEYATRAALGMGAEVRIFDDNIHKLMRLQTSVGRQLYTSAMNPVYLRRELLDAEVAIGAIHAEHGRAPIVVSEDMVRSMKPRSVIIDVSIDQGGCFATSELTSLDKPTFLKHDVVHYCVPNIASRVGRTASIAVSNILTPLLLRAEGARNFEHFLFHHTGLRHGIYTFRGCLTNRYLGQRFEMRHTDIDLLMTSGL</sequence>
<proteinExistence type="inferred from homology"/>
<feature type="region of interest" description="Disordered" evidence="5">
    <location>
        <begin position="1"/>
        <end position="24"/>
    </location>
</feature>
<dbReference type="Proteomes" id="UP000226437">
    <property type="component" value="Unassembled WGS sequence"/>
</dbReference>
<dbReference type="GO" id="GO:0000286">
    <property type="term" value="F:alanine dehydrogenase activity"/>
    <property type="evidence" value="ECO:0007669"/>
    <property type="project" value="UniProtKB-EC"/>
</dbReference>
<comment type="similarity">
    <text evidence="1">Belongs to the AlaDH/PNT family.</text>
</comment>
<dbReference type="Pfam" id="PF05222">
    <property type="entry name" value="AlaDh_PNT_N"/>
    <property type="match status" value="1"/>
</dbReference>
<dbReference type="GO" id="GO:0042853">
    <property type="term" value="P:L-alanine catabolic process"/>
    <property type="evidence" value="ECO:0007669"/>
    <property type="project" value="InterPro"/>
</dbReference>
<dbReference type="EMBL" id="PDLO01000004">
    <property type="protein sequence ID" value="PHK98164.1"/>
    <property type="molecule type" value="Genomic_DNA"/>
</dbReference>
<dbReference type="GO" id="GO:0005886">
    <property type="term" value="C:plasma membrane"/>
    <property type="evidence" value="ECO:0007669"/>
    <property type="project" value="TreeGrafter"/>
</dbReference>
<dbReference type="Pfam" id="PF01262">
    <property type="entry name" value="AlaDh_PNT_C"/>
    <property type="match status" value="1"/>
</dbReference>
<protein>
    <recommendedName>
        <fullName evidence="2">alanine dehydrogenase</fullName>
        <ecNumber evidence="2">1.4.1.1</ecNumber>
    </recommendedName>
</protein>
<keyword evidence="9" id="KW-1185">Reference proteome</keyword>
<feature type="compositionally biased region" description="Basic and acidic residues" evidence="5">
    <location>
        <begin position="1"/>
        <end position="13"/>
    </location>
</feature>
<name>A0A2G0CDV9_9BACT</name>
<evidence type="ECO:0000256" key="3">
    <source>
        <dbReference type="ARBA" id="ARBA00023002"/>
    </source>
</evidence>
<dbReference type="InterPro" id="IPR007698">
    <property type="entry name" value="AlaDH/PNT_NAD(H)-bd"/>
</dbReference>
<dbReference type="EC" id="1.4.1.1" evidence="2"/>
<feature type="domain" description="Alanine dehydrogenase/pyridine nucleotide transhydrogenase N-terminal" evidence="7">
    <location>
        <begin position="39"/>
        <end position="173"/>
    </location>
</feature>
<evidence type="ECO:0000256" key="5">
    <source>
        <dbReference type="SAM" id="MobiDB-lite"/>
    </source>
</evidence>
<comment type="caution">
    <text evidence="8">The sequence shown here is derived from an EMBL/GenBank/DDBJ whole genome shotgun (WGS) entry which is preliminary data.</text>
</comment>
<dbReference type="SMART" id="SM01002">
    <property type="entry name" value="AlaDh_PNT_C"/>
    <property type="match status" value="1"/>
</dbReference>
<accession>A0A2G0CDV9</accession>
<keyword evidence="3" id="KW-0560">Oxidoreductase</keyword>
<evidence type="ECO:0000259" key="7">
    <source>
        <dbReference type="SMART" id="SM01003"/>
    </source>
</evidence>
<dbReference type="InterPro" id="IPR008143">
    <property type="entry name" value="Ala_DH/PNT_CS2"/>
</dbReference>
<dbReference type="InterPro" id="IPR036291">
    <property type="entry name" value="NAD(P)-bd_dom_sf"/>
</dbReference>
<dbReference type="CDD" id="cd05305">
    <property type="entry name" value="L-AlaDH"/>
    <property type="match status" value="1"/>
</dbReference>
<dbReference type="RefSeq" id="WP_099106551.1">
    <property type="nucleotide sequence ID" value="NZ_JAATJF010000004.1"/>
</dbReference>
<evidence type="ECO:0000256" key="1">
    <source>
        <dbReference type="ARBA" id="ARBA00005689"/>
    </source>
</evidence>
<dbReference type="InterPro" id="IPR008141">
    <property type="entry name" value="Ala_DH"/>
</dbReference>
<reference evidence="8 9" key="1">
    <citation type="submission" date="2017-10" db="EMBL/GenBank/DDBJ databases">
        <title>The draft genome sequence of Lewinella marina KCTC 32374.</title>
        <authorList>
            <person name="Wang K."/>
        </authorList>
    </citation>
    <scope>NUCLEOTIDE SEQUENCE [LARGE SCALE GENOMIC DNA]</scope>
    <source>
        <strain evidence="8 9">MKG-38</strain>
    </source>
</reference>
<dbReference type="SMART" id="SM01003">
    <property type="entry name" value="AlaDh_PNT_N"/>
    <property type="match status" value="1"/>
</dbReference>
<dbReference type="PANTHER" id="PTHR42795:SF1">
    <property type="entry name" value="ALANINE DEHYDROGENASE"/>
    <property type="match status" value="1"/>
</dbReference>
<evidence type="ECO:0000256" key="2">
    <source>
        <dbReference type="ARBA" id="ARBA00012897"/>
    </source>
</evidence>
<evidence type="ECO:0000259" key="6">
    <source>
        <dbReference type="SMART" id="SM01002"/>
    </source>
</evidence>
<dbReference type="InterPro" id="IPR007886">
    <property type="entry name" value="AlaDH/PNT_N"/>
</dbReference>
<feature type="domain" description="Alanine dehydrogenase/pyridine nucleotide transhydrogenase NAD(H)-binding" evidence="6">
    <location>
        <begin position="185"/>
        <end position="333"/>
    </location>
</feature>
<dbReference type="Gene3D" id="3.40.50.720">
    <property type="entry name" value="NAD(P)-binding Rossmann-like Domain"/>
    <property type="match status" value="2"/>
</dbReference>
<dbReference type="AlphaFoldDB" id="A0A2G0CDV9"/>
<evidence type="ECO:0000313" key="9">
    <source>
        <dbReference type="Proteomes" id="UP000226437"/>
    </source>
</evidence>
<organism evidence="8 9">
    <name type="scientific">Neolewinella marina</name>
    <dbReference type="NCBI Taxonomy" id="438751"/>
    <lineage>
        <taxon>Bacteria</taxon>
        <taxon>Pseudomonadati</taxon>
        <taxon>Bacteroidota</taxon>
        <taxon>Saprospiria</taxon>
        <taxon>Saprospirales</taxon>
        <taxon>Lewinellaceae</taxon>
        <taxon>Neolewinella</taxon>
    </lineage>
</organism>
<dbReference type="OrthoDB" id="9804592at2"/>
<dbReference type="PANTHER" id="PTHR42795">
    <property type="entry name" value="ALANINE DEHYDROGENASE"/>
    <property type="match status" value="1"/>
</dbReference>
<dbReference type="PROSITE" id="PS00837">
    <property type="entry name" value="ALADH_PNT_2"/>
    <property type="match status" value="1"/>
</dbReference>
<dbReference type="SUPFAM" id="SSF52283">
    <property type="entry name" value="Formate/glycerate dehydrogenase catalytic domain-like"/>
    <property type="match status" value="1"/>
</dbReference>
<evidence type="ECO:0000313" key="8">
    <source>
        <dbReference type="EMBL" id="PHK98164.1"/>
    </source>
</evidence>
<keyword evidence="4" id="KW-0520">NAD</keyword>
<dbReference type="SUPFAM" id="SSF51735">
    <property type="entry name" value="NAD(P)-binding Rossmann-fold domains"/>
    <property type="match status" value="1"/>
</dbReference>
<gene>
    <name evidence="8" type="ORF">CGL56_10685</name>
</gene>